<evidence type="ECO:0000259" key="1">
    <source>
        <dbReference type="Pfam" id="PF04073"/>
    </source>
</evidence>
<dbReference type="Pfam" id="PF04073">
    <property type="entry name" value="tRNA_edit"/>
    <property type="match status" value="1"/>
</dbReference>
<evidence type="ECO:0000313" key="2">
    <source>
        <dbReference type="EMBL" id="MBL4917900.1"/>
    </source>
</evidence>
<dbReference type="Gene3D" id="3.90.960.10">
    <property type="entry name" value="YbaK/aminoacyl-tRNA synthetase-associated domain"/>
    <property type="match status" value="1"/>
</dbReference>
<sequence>MGKSLERVRRALVAAGLADTIREAGQESRTAALAAEAIGCEIDQIAKSILFRGESSGALWLFVTAGGRRVEMGRAAELSGEPLGQAEATQIRQVTGFAIGGVAPLGHLTPPRGFFDRRLTDFATVWAAAGTPLHVFAAGPALLAPACGLLIEDFSVQ</sequence>
<proteinExistence type="predicted"/>
<reference evidence="2" key="1">
    <citation type="submission" date="2021-01" db="EMBL/GenBank/DDBJ databases">
        <title>Tabrizicola alba sp. nov. a motile alkaliphilic bacterium isolated from a soda lake.</title>
        <authorList>
            <person name="Szuroczki S."/>
            <person name="Abbaszade G."/>
            <person name="Schumann P."/>
            <person name="Toth E."/>
        </authorList>
    </citation>
    <scope>NUCLEOTIDE SEQUENCE</scope>
    <source>
        <strain evidence="2">DMG-N-6</strain>
    </source>
</reference>
<dbReference type="GO" id="GO:0002161">
    <property type="term" value="F:aminoacyl-tRNA deacylase activity"/>
    <property type="evidence" value="ECO:0007669"/>
    <property type="project" value="InterPro"/>
</dbReference>
<organism evidence="2 3">
    <name type="scientific">Szabonella alba</name>
    <dbReference type="NCBI Taxonomy" id="2804194"/>
    <lineage>
        <taxon>Bacteria</taxon>
        <taxon>Pseudomonadati</taxon>
        <taxon>Pseudomonadota</taxon>
        <taxon>Alphaproteobacteria</taxon>
        <taxon>Rhodobacterales</taxon>
        <taxon>Paracoccaceae</taxon>
        <taxon>Szabonella</taxon>
    </lineage>
</organism>
<comment type="caution">
    <text evidence="2">The sequence shown here is derived from an EMBL/GenBank/DDBJ whole genome shotgun (WGS) entry which is preliminary data.</text>
</comment>
<dbReference type="CDD" id="cd04333">
    <property type="entry name" value="ProX_deacylase"/>
    <property type="match status" value="1"/>
</dbReference>
<dbReference type="SUPFAM" id="SSF55826">
    <property type="entry name" value="YbaK/ProRS associated domain"/>
    <property type="match status" value="1"/>
</dbReference>
<gene>
    <name evidence="2" type="ORF">JL811_11780</name>
</gene>
<evidence type="ECO:0000313" key="3">
    <source>
        <dbReference type="Proteomes" id="UP000648908"/>
    </source>
</evidence>
<name>A0A8K0VDM3_9RHOB</name>
<feature type="domain" description="YbaK/aminoacyl-tRNA synthetase-associated" evidence="1">
    <location>
        <begin position="28"/>
        <end position="137"/>
    </location>
</feature>
<accession>A0A8K0VDM3</accession>
<protein>
    <submittedName>
        <fullName evidence="2">YbaK/EbsC family protein</fullName>
    </submittedName>
</protein>
<keyword evidence="3" id="KW-1185">Reference proteome</keyword>
<dbReference type="PANTHER" id="PTHR30411">
    <property type="entry name" value="CYTOPLASMIC PROTEIN"/>
    <property type="match status" value="1"/>
</dbReference>
<dbReference type="InterPro" id="IPR036754">
    <property type="entry name" value="YbaK/aa-tRNA-synt-asso_dom_sf"/>
</dbReference>
<dbReference type="EMBL" id="JAESVN010000004">
    <property type="protein sequence ID" value="MBL4917900.1"/>
    <property type="molecule type" value="Genomic_DNA"/>
</dbReference>
<dbReference type="InterPro" id="IPR007214">
    <property type="entry name" value="YbaK/aa-tRNA-synth-assoc-dom"/>
</dbReference>
<dbReference type="PANTHER" id="PTHR30411:SF1">
    <property type="entry name" value="CYTOPLASMIC PROTEIN"/>
    <property type="match status" value="1"/>
</dbReference>
<dbReference type="RefSeq" id="WP_202688811.1">
    <property type="nucleotide sequence ID" value="NZ_JAESVN010000004.1"/>
</dbReference>
<dbReference type="Proteomes" id="UP000648908">
    <property type="component" value="Unassembled WGS sequence"/>
</dbReference>
<dbReference type="AlphaFoldDB" id="A0A8K0VDM3"/>